<dbReference type="EC" id="4.2.3.1" evidence="5"/>
<dbReference type="InterPro" id="IPR050147">
    <property type="entry name" value="Ser/Thr_Dehydratase"/>
</dbReference>
<keyword evidence="3 5" id="KW-0456">Lyase</keyword>
<dbReference type="GO" id="GO:0009097">
    <property type="term" value="P:isoleucine biosynthetic process"/>
    <property type="evidence" value="ECO:0007669"/>
    <property type="project" value="TreeGrafter"/>
</dbReference>
<proteinExistence type="predicted"/>
<keyword evidence="6" id="KW-1185">Reference proteome</keyword>
<dbReference type="eggNOG" id="COG0498">
    <property type="taxonomic scope" value="Bacteria"/>
</dbReference>
<protein>
    <submittedName>
        <fullName evidence="5">Threonine synthase</fullName>
        <ecNumber evidence="5">4.2.3.1</ecNumber>
    </submittedName>
</protein>
<dbReference type="AlphaFoldDB" id="V4QVL4"/>
<reference evidence="5 6" key="1">
    <citation type="journal article" date="2014" name="Genome Announc.">
        <title>Draft Genome Sequence of Lutibaculum baratangense Strain AMV1T, Isolated from a Mud Volcano in Andamans, India.</title>
        <authorList>
            <person name="Singh A."/>
            <person name="Sreenivas A."/>
            <person name="Sathyanarayana Reddy G."/>
            <person name="Pinnaka A.K."/>
            <person name="Shivaji S."/>
        </authorList>
    </citation>
    <scope>NUCLEOTIDE SEQUENCE [LARGE SCALE GENOMIC DNA]</scope>
    <source>
        <strain evidence="5 6">AMV1</strain>
    </source>
</reference>
<dbReference type="Pfam" id="PF00291">
    <property type="entry name" value="PALP"/>
    <property type="match status" value="1"/>
</dbReference>
<dbReference type="Proteomes" id="UP000017819">
    <property type="component" value="Unassembled WGS sequence"/>
</dbReference>
<dbReference type="GO" id="GO:0004794">
    <property type="term" value="F:threonine deaminase activity"/>
    <property type="evidence" value="ECO:0007669"/>
    <property type="project" value="TreeGrafter"/>
</dbReference>
<comment type="caution">
    <text evidence="5">The sequence shown here is derived from an EMBL/GenBank/DDBJ whole genome shotgun (WGS) entry which is preliminary data.</text>
</comment>
<feature type="domain" description="Tryptophan synthase beta chain-like PALP" evidence="4">
    <location>
        <begin position="59"/>
        <end position="355"/>
    </location>
</feature>
<evidence type="ECO:0000256" key="2">
    <source>
        <dbReference type="ARBA" id="ARBA00022898"/>
    </source>
</evidence>
<evidence type="ECO:0000256" key="1">
    <source>
        <dbReference type="ARBA" id="ARBA00001933"/>
    </source>
</evidence>
<dbReference type="STRING" id="631454.N177_3032"/>
<dbReference type="EMBL" id="AWXZ01000038">
    <property type="protein sequence ID" value="ESR23802.1"/>
    <property type="molecule type" value="Genomic_DNA"/>
</dbReference>
<accession>V4QVL4</accession>
<dbReference type="GO" id="GO:0004795">
    <property type="term" value="F:threonine synthase activity"/>
    <property type="evidence" value="ECO:0007669"/>
    <property type="project" value="UniProtKB-EC"/>
</dbReference>
<evidence type="ECO:0000313" key="6">
    <source>
        <dbReference type="Proteomes" id="UP000017819"/>
    </source>
</evidence>
<dbReference type="PANTHER" id="PTHR48078">
    <property type="entry name" value="THREONINE DEHYDRATASE, MITOCHONDRIAL-RELATED"/>
    <property type="match status" value="1"/>
</dbReference>
<dbReference type="InterPro" id="IPR001926">
    <property type="entry name" value="TrpB-like_PALP"/>
</dbReference>
<comment type="cofactor">
    <cofactor evidence="1">
        <name>pyridoxal 5'-phosphate</name>
        <dbReference type="ChEBI" id="CHEBI:597326"/>
    </cofactor>
</comment>
<sequence length="377" mass="39860">MSAGTGETYGVDGAMWRAPDGSHLNLTPGHGLSPGDIDREENSIWRYASAIRVDRATAITLGEGWTPFLKSQWLGRETWFKLEYLAPTGSFKDRGTSVLLSYLRSVGIDSILEDSSGNAGASMCAYAAAGGLRCKVLVPAAIPQGKAVQMVGMGADVTYVEGTRQDVADAALRLAQDMFYASHNWQPYFLEGTKTLAFELWEQFGFSVPDDVVVPLGYGSNVLGLWLGFNELLSCGAIDRLPRIHGVQAENCAAFGTAWAAGTDEWTRFEPRPTVADGIASVRPVRMKEVMSAVRLSGGSIVTVSEEEIATALKALMAQGFFVEPTSATAGAALTRLQASPEAALGSKTAAILTGSGLKATQCIADILGSPNPSAPA</sequence>
<dbReference type="InterPro" id="IPR036052">
    <property type="entry name" value="TrpB-like_PALP_sf"/>
</dbReference>
<evidence type="ECO:0000256" key="3">
    <source>
        <dbReference type="ARBA" id="ARBA00023239"/>
    </source>
</evidence>
<dbReference type="PATRIC" id="fig|631454.5.peg.2996"/>
<gene>
    <name evidence="5" type="ORF">N177_3032</name>
</gene>
<dbReference type="GO" id="GO:0006567">
    <property type="term" value="P:L-threonine catabolic process"/>
    <property type="evidence" value="ECO:0007669"/>
    <property type="project" value="TreeGrafter"/>
</dbReference>
<organism evidence="5 6">
    <name type="scientific">Lutibaculum baratangense AMV1</name>
    <dbReference type="NCBI Taxonomy" id="631454"/>
    <lineage>
        <taxon>Bacteria</taxon>
        <taxon>Pseudomonadati</taxon>
        <taxon>Pseudomonadota</taxon>
        <taxon>Alphaproteobacteria</taxon>
        <taxon>Hyphomicrobiales</taxon>
        <taxon>Tepidamorphaceae</taxon>
        <taxon>Lutibaculum</taxon>
    </lineage>
</organism>
<dbReference type="Gene3D" id="3.40.50.1100">
    <property type="match status" value="2"/>
</dbReference>
<name>V4QVL4_9HYPH</name>
<evidence type="ECO:0000259" key="4">
    <source>
        <dbReference type="Pfam" id="PF00291"/>
    </source>
</evidence>
<dbReference type="PANTHER" id="PTHR48078:SF6">
    <property type="entry name" value="L-THREONINE DEHYDRATASE CATABOLIC TDCB"/>
    <property type="match status" value="1"/>
</dbReference>
<dbReference type="GO" id="GO:0006565">
    <property type="term" value="P:L-serine catabolic process"/>
    <property type="evidence" value="ECO:0007669"/>
    <property type="project" value="TreeGrafter"/>
</dbReference>
<dbReference type="GO" id="GO:0003941">
    <property type="term" value="F:L-serine ammonia-lyase activity"/>
    <property type="evidence" value="ECO:0007669"/>
    <property type="project" value="TreeGrafter"/>
</dbReference>
<dbReference type="CDD" id="cd01563">
    <property type="entry name" value="Thr-synth_1"/>
    <property type="match status" value="1"/>
</dbReference>
<evidence type="ECO:0000313" key="5">
    <source>
        <dbReference type="EMBL" id="ESR23802.1"/>
    </source>
</evidence>
<dbReference type="SUPFAM" id="SSF53686">
    <property type="entry name" value="Tryptophan synthase beta subunit-like PLP-dependent enzymes"/>
    <property type="match status" value="1"/>
</dbReference>
<keyword evidence="2" id="KW-0663">Pyridoxal phosphate</keyword>